<dbReference type="EMBL" id="JHEG02000059">
    <property type="protein sequence ID" value="KIE07994.1"/>
    <property type="molecule type" value="Genomic_DNA"/>
</dbReference>
<gene>
    <name evidence="2" type="ORF">DA73_0244385</name>
    <name evidence="1" type="ORF">DA73_0400025545</name>
</gene>
<dbReference type="EMBL" id="JHEG04000001">
    <property type="protein sequence ID" value="KAF3888470.1"/>
    <property type="molecule type" value="Genomic_DNA"/>
</dbReference>
<dbReference type="OrthoDB" id="466141at2"/>
<reference evidence="2" key="1">
    <citation type="journal article" date="2015" name="Genome Announc.">
        <title>Draft Genome Sequence of Tolypothrix boutellei Strain VB521301.</title>
        <authorList>
            <person name="Chandrababunaidu M.M."/>
            <person name="Singh D."/>
            <person name="Sen D."/>
            <person name="Bhan S."/>
            <person name="Das S."/>
            <person name="Gupta A."/>
            <person name="Adhikary S.P."/>
            <person name="Tripathy S."/>
        </authorList>
    </citation>
    <scope>NUCLEOTIDE SEQUENCE</scope>
    <source>
        <strain evidence="2">VB521301</strain>
    </source>
</reference>
<name>A0A0C1QRA0_9CYAN</name>
<dbReference type="STRING" id="1479485.DA73_0244385"/>
<evidence type="ECO:0000313" key="1">
    <source>
        <dbReference type="EMBL" id="KAF3888470.1"/>
    </source>
</evidence>
<evidence type="ECO:0000313" key="2">
    <source>
        <dbReference type="EMBL" id="KIE07994.1"/>
    </source>
</evidence>
<protein>
    <submittedName>
        <fullName evidence="2">Uncharacterized protein</fullName>
    </submittedName>
</protein>
<sequence length="380" mass="43108">MQHLSKLLEIENSNLAWVLRLGLHGLRTQLQEALKMVQTDPGNMACEELLRELDVLLQSVNTPQSTHEKTIASEQDDASWEDVLEPVAGELKLRQICEALLVDRELSNYIGQYEFYSTSDADLWNEIQRLLLRVPEKLAHTWREYLVKALAQVGAVEDKELYLSLPFTRHECIYPGLGGKVKASGLWFSDRVDFDSRLMVERSGGELDFLAGVVSICLQFIESDPLVHHALKSVDRFGIRSLSLESEKSKYVTALIDRFRRVQATADNSDSAVALRARLDLDEAIHSLVYLPCSDRFSWWGKLQQETRRTLDLVVAKARQAGHQVQIRPLWGIYADVFNWSKDDLQLDIGGVPGEVSACLRVYAKIDDELLPGRVLFRSS</sequence>
<evidence type="ECO:0000313" key="3">
    <source>
        <dbReference type="Proteomes" id="UP000029738"/>
    </source>
</evidence>
<proteinExistence type="predicted"/>
<dbReference type="RefSeq" id="WP_038078065.1">
    <property type="nucleotide sequence ID" value="NZ_JHEG04000001.1"/>
</dbReference>
<dbReference type="Proteomes" id="UP000029738">
    <property type="component" value="Unassembled WGS sequence"/>
</dbReference>
<reference evidence="1" key="2">
    <citation type="submission" date="2019-11" db="EMBL/GenBank/DDBJ databases">
        <title>Improved Assembly of Tolypothrix boutellei genome.</title>
        <authorList>
            <person name="Sarangi A.N."/>
            <person name="Mukherjee M."/>
            <person name="Ghosh S."/>
            <person name="Singh D."/>
            <person name="Das A."/>
            <person name="Kant S."/>
            <person name="Prusty A."/>
            <person name="Tripathy S."/>
        </authorList>
    </citation>
    <scope>NUCLEOTIDE SEQUENCE</scope>
    <source>
        <strain evidence="1">VB521301</strain>
    </source>
</reference>
<comment type="caution">
    <text evidence="2">The sequence shown here is derived from an EMBL/GenBank/DDBJ whole genome shotgun (WGS) entry which is preliminary data.</text>
</comment>
<organism evidence="2">
    <name type="scientific">Tolypothrix bouteillei VB521301</name>
    <dbReference type="NCBI Taxonomy" id="1479485"/>
    <lineage>
        <taxon>Bacteria</taxon>
        <taxon>Bacillati</taxon>
        <taxon>Cyanobacteriota</taxon>
        <taxon>Cyanophyceae</taxon>
        <taxon>Nostocales</taxon>
        <taxon>Tolypothrichaceae</taxon>
        <taxon>Tolypothrix</taxon>
    </lineage>
</organism>
<dbReference type="AlphaFoldDB" id="A0A0C1QRA0"/>
<accession>A0A0C1QRA0</accession>
<keyword evidence="3" id="KW-1185">Reference proteome</keyword>